<dbReference type="Proteomes" id="UP001145087">
    <property type="component" value="Unassembled WGS sequence"/>
</dbReference>
<evidence type="ECO:0000313" key="3">
    <source>
        <dbReference type="Proteomes" id="UP001145087"/>
    </source>
</evidence>
<protein>
    <submittedName>
        <fullName evidence="2">NAD-dependent epimerase/dehydratase family protein</fullName>
    </submittedName>
</protein>
<dbReference type="SUPFAM" id="SSF51735">
    <property type="entry name" value="NAD(P)-binding Rossmann-fold domains"/>
    <property type="match status" value="1"/>
</dbReference>
<feature type="domain" description="NAD-dependent epimerase/dehydratase" evidence="1">
    <location>
        <begin position="3"/>
        <end position="222"/>
    </location>
</feature>
<dbReference type="InterPro" id="IPR036291">
    <property type="entry name" value="NAD(P)-bd_dom_sf"/>
</dbReference>
<sequence>MKVLITGAFGFVGSNLAKSIKSDLNAQLVAVDIYQPPNHSYDEFIFWGELNKRKNEEIDTIIHLAGIAHDIENTTNEATYFEVNVELTKQIFEYFLQSTASKFIFLSSVKAVADKVIGSYLNESDTPNPQTPYGKSKLAAENYLLNQTLPINKKVYILRPCMIHGPGNKGNLNLLYKHVVSGIPWPLGKFENKRSFTAIDNLTFVINTILEKDVEPGTYQIADDEVLSTNKLIELIARSKGKKALIWHINKKIVYALALLGNAVHLPINSERLKKLTDSYVVSNEKIKKALGIKKMPMKAEKGISKTLLSF</sequence>
<accession>A0A9X3FBD4</accession>
<dbReference type="AlphaFoldDB" id="A0A9X3FBD4"/>
<gene>
    <name evidence="2" type="ORF">OU798_23055</name>
</gene>
<dbReference type="InterPro" id="IPR001509">
    <property type="entry name" value="Epimerase_deHydtase"/>
</dbReference>
<comment type="caution">
    <text evidence="2">The sequence shown here is derived from an EMBL/GenBank/DDBJ whole genome shotgun (WGS) entry which is preliminary data.</text>
</comment>
<dbReference type="PANTHER" id="PTHR43245:SF58">
    <property type="entry name" value="BLL5923 PROTEIN"/>
    <property type="match status" value="1"/>
</dbReference>
<keyword evidence="3" id="KW-1185">Reference proteome</keyword>
<organism evidence="2 3">
    <name type="scientific">Draconibacterium aestuarii</name>
    <dbReference type="NCBI Taxonomy" id="2998507"/>
    <lineage>
        <taxon>Bacteria</taxon>
        <taxon>Pseudomonadati</taxon>
        <taxon>Bacteroidota</taxon>
        <taxon>Bacteroidia</taxon>
        <taxon>Marinilabiliales</taxon>
        <taxon>Prolixibacteraceae</taxon>
        <taxon>Draconibacterium</taxon>
    </lineage>
</organism>
<name>A0A9X3FBD4_9BACT</name>
<proteinExistence type="predicted"/>
<dbReference type="EMBL" id="JAPOHD010000067">
    <property type="protein sequence ID" value="MCY1723247.1"/>
    <property type="molecule type" value="Genomic_DNA"/>
</dbReference>
<evidence type="ECO:0000313" key="2">
    <source>
        <dbReference type="EMBL" id="MCY1723247.1"/>
    </source>
</evidence>
<dbReference type="PANTHER" id="PTHR43245">
    <property type="entry name" value="BIFUNCTIONAL POLYMYXIN RESISTANCE PROTEIN ARNA"/>
    <property type="match status" value="1"/>
</dbReference>
<dbReference type="RefSeq" id="WP_343335572.1">
    <property type="nucleotide sequence ID" value="NZ_JAPOHD010000067.1"/>
</dbReference>
<dbReference type="InterPro" id="IPR050177">
    <property type="entry name" value="Lipid_A_modif_metabolic_enz"/>
</dbReference>
<dbReference type="Pfam" id="PF01370">
    <property type="entry name" value="Epimerase"/>
    <property type="match status" value="1"/>
</dbReference>
<dbReference type="Gene3D" id="3.40.50.720">
    <property type="entry name" value="NAD(P)-binding Rossmann-like Domain"/>
    <property type="match status" value="1"/>
</dbReference>
<reference evidence="2" key="1">
    <citation type="submission" date="2022-11" db="EMBL/GenBank/DDBJ databases">
        <title>Marilongibacter aestuarii gen. nov., sp. nov., isolated from tidal flat sediment.</title>
        <authorList>
            <person name="Jiayan W."/>
        </authorList>
    </citation>
    <scope>NUCLEOTIDE SEQUENCE</scope>
    <source>
        <strain evidence="2">Z1-6</strain>
    </source>
</reference>
<evidence type="ECO:0000259" key="1">
    <source>
        <dbReference type="Pfam" id="PF01370"/>
    </source>
</evidence>